<evidence type="ECO:0000256" key="1">
    <source>
        <dbReference type="ARBA" id="ARBA00006180"/>
    </source>
</evidence>
<dbReference type="InterPro" id="IPR007587">
    <property type="entry name" value="SAPS"/>
</dbReference>
<dbReference type="KEGG" id="dfa:DFA_12150"/>
<dbReference type="GO" id="GO:0005829">
    <property type="term" value="C:cytosol"/>
    <property type="evidence" value="ECO:0007669"/>
    <property type="project" value="TreeGrafter"/>
</dbReference>
<dbReference type="GO" id="GO:0019903">
    <property type="term" value="F:protein phosphatase binding"/>
    <property type="evidence" value="ECO:0007669"/>
    <property type="project" value="InterPro"/>
</dbReference>
<dbReference type="Pfam" id="PF04499">
    <property type="entry name" value="SAPS"/>
    <property type="match status" value="2"/>
</dbReference>
<proteinExistence type="inferred from homology"/>
<dbReference type="AlphaFoldDB" id="F4QC97"/>
<gene>
    <name evidence="4" type="ORF">DFA_12150</name>
</gene>
<evidence type="ECO:0000256" key="3">
    <source>
        <dbReference type="SAM" id="MobiDB-lite"/>
    </source>
</evidence>
<protein>
    <recommendedName>
        <fullName evidence="6">SAPS domain-containing protein</fullName>
    </recommendedName>
</protein>
<dbReference type="GO" id="GO:0019888">
    <property type="term" value="F:protein phosphatase regulator activity"/>
    <property type="evidence" value="ECO:0007669"/>
    <property type="project" value="TreeGrafter"/>
</dbReference>
<dbReference type="Proteomes" id="UP000007797">
    <property type="component" value="Unassembled WGS sequence"/>
</dbReference>
<feature type="compositionally biased region" description="Polar residues" evidence="3">
    <location>
        <begin position="557"/>
        <end position="577"/>
    </location>
</feature>
<dbReference type="PANTHER" id="PTHR12634:SF8">
    <property type="entry name" value="FIERY MOUNTAIN, ISOFORM D"/>
    <property type="match status" value="1"/>
</dbReference>
<comment type="similarity">
    <text evidence="1">Belongs to the SAPS family.</text>
</comment>
<dbReference type="STRING" id="1054147.F4QC97"/>
<accession>F4QC97</accession>
<evidence type="ECO:0000313" key="5">
    <source>
        <dbReference type="Proteomes" id="UP000007797"/>
    </source>
</evidence>
<dbReference type="RefSeq" id="XP_004353787.1">
    <property type="nucleotide sequence ID" value="XM_004353735.1"/>
</dbReference>
<dbReference type="EMBL" id="GL883029">
    <property type="protein sequence ID" value="EGG14378.1"/>
    <property type="molecule type" value="Genomic_DNA"/>
</dbReference>
<reference evidence="5" key="1">
    <citation type="journal article" date="2011" name="Genome Res.">
        <title>Phylogeny-wide analysis of social amoeba genomes highlights ancient origins for complex intercellular communication.</title>
        <authorList>
            <person name="Heidel A.J."/>
            <person name="Lawal H.M."/>
            <person name="Felder M."/>
            <person name="Schilde C."/>
            <person name="Helps N.R."/>
            <person name="Tunggal B."/>
            <person name="Rivero F."/>
            <person name="John U."/>
            <person name="Schleicher M."/>
            <person name="Eichinger L."/>
            <person name="Platzer M."/>
            <person name="Noegel A.A."/>
            <person name="Schaap P."/>
            <person name="Gloeckner G."/>
        </authorList>
    </citation>
    <scope>NUCLEOTIDE SEQUENCE [LARGE SCALE GENOMIC DNA]</scope>
    <source>
        <strain evidence="5">SH3</strain>
    </source>
</reference>
<dbReference type="GeneID" id="14866390"/>
<dbReference type="GO" id="GO:0005634">
    <property type="term" value="C:nucleus"/>
    <property type="evidence" value="ECO:0007669"/>
    <property type="project" value="TreeGrafter"/>
</dbReference>
<evidence type="ECO:0008006" key="6">
    <source>
        <dbReference type="Google" id="ProtNLM"/>
    </source>
</evidence>
<dbReference type="OMA" id="RQMTHGS"/>
<feature type="compositionally biased region" description="Acidic residues" evidence="3">
    <location>
        <begin position="513"/>
        <end position="526"/>
    </location>
</feature>
<name>F4QC97_CACFS</name>
<feature type="region of interest" description="Disordered" evidence="3">
    <location>
        <begin position="509"/>
        <end position="577"/>
    </location>
</feature>
<keyword evidence="2" id="KW-0131">Cell cycle</keyword>
<dbReference type="PANTHER" id="PTHR12634">
    <property type="entry name" value="SIT4 YEAST -ASSOCIATING PROTEIN-RELATED"/>
    <property type="match status" value="1"/>
</dbReference>
<feature type="compositionally biased region" description="Low complexity" evidence="3">
    <location>
        <begin position="536"/>
        <end position="549"/>
    </location>
</feature>
<dbReference type="OrthoDB" id="295029at2759"/>
<organism evidence="4 5">
    <name type="scientific">Cavenderia fasciculata</name>
    <name type="common">Slime mold</name>
    <name type="synonym">Dictyostelium fasciculatum</name>
    <dbReference type="NCBI Taxonomy" id="261658"/>
    <lineage>
        <taxon>Eukaryota</taxon>
        <taxon>Amoebozoa</taxon>
        <taxon>Evosea</taxon>
        <taxon>Eumycetozoa</taxon>
        <taxon>Dictyostelia</taxon>
        <taxon>Acytosteliales</taxon>
        <taxon>Cavenderiaceae</taxon>
        <taxon>Cavenderia</taxon>
    </lineage>
</organism>
<sequence>MSFWRNFGFHPISHIETILDREQFTLDELLDEDELLQECKLQNQKLIEFLIKPESLSLLFEYITKEASEESDRKRKETYPFLASEILCMDITSLIDAVYKDEHYLSQLYDIVNQQEFNLGLASYISKVAINFLGRKTIETMSYIKKQDNIIEKFINHLDKSPIVDMLLKIISIEEFQGGAGTLEWLDKSNLIGGIVAKFSPTLDSEFHENASFVLSEIIELNRSFSDSPLIIKLESEETIQKLFDYILSDVPLGTSFLHGLTVIIKLLRRHKEHSDSVVTKKTPLAELAPVFKESLIHTEELKNLLTKPTESSFTTTTGLLSPPLGFHRLKVIEFFADLINSRYLCIDQKFIQQDILSACLLLHDSKLLDRIIKADEDNTNEIKQTKGIRYGYMGFLNSIAFSICEVAKSNPSLKNYLDANPKWAEFVSDSLKPVLTLESEPLGDFRMSLMMPPDDDEDQIYENDNDDYNNAYDNGGFVEGNFQNHQIVYEDDDDDESFADQQQNHHILYTNQEEEEDEDEDDDEQFEQRRPKAFITEIQVEQETTQEQGNEKSASESEGNENISTPTVLSSEENQQ</sequence>
<evidence type="ECO:0000256" key="2">
    <source>
        <dbReference type="ARBA" id="ARBA00023306"/>
    </source>
</evidence>
<keyword evidence="5" id="KW-1185">Reference proteome</keyword>
<evidence type="ECO:0000313" key="4">
    <source>
        <dbReference type="EMBL" id="EGG14378.1"/>
    </source>
</evidence>